<sequence>MTDFNFIEGGIVIFSFIIQFGLTIILLLFSTAVAWYEGSAILDHPWEWKYSTSFSHMLHGEVHSNSDISQLDYFVYAAKFQPTFPVIMVISSLYLLVLIGYYFLNQHYKRFAYFLSILAGVLFLLSYFFIHSPITGGQVFFYIWIVSGILCTVTAVIIYFQGFNRNTKKEV</sequence>
<organism evidence="2 3">
    <name type="scientific">[Anoxybacillus] calidus</name>
    <dbReference type="NCBI Taxonomy" id="575178"/>
    <lineage>
        <taxon>Bacteria</taxon>
        <taxon>Bacillati</taxon>
        <taxon>Bacillota</taxon>
        <taxon>Bacilli</taxon>
        <taxon>Bacillales</taxon>
        <taxon>Anoxybacillaceae</taxon>
        <taxon>Paranoxybacillus</taxon>
    </lineage>
</organism>
<accession>A0A7V9YYA3</accession>
<evidence type="ECO:0000313" key="2">
    <source>
        <dbReference type="EMBL" id="MBA2870555.1"/>
    </source>
</evidence>
<keyword evidence="1" id="KW-1133">Transmembrane helix</keyword>
<dbReference type="AlphaFoldDB" id="A0A7V9YYA3"/>
<proteinExistence type="predicted"/>
<evidence type="ECO:0000256" key="1">
    <source>
        <dbReference type="SAM" id="Phobius"/>
    </source>
</evidence>
<comment type="caution">
    <text evidence="2">The sequence shown here is derived from an EMBL/GenBank/DDBJ whole genome shotgun (WGS) entry which is preliminary data.</text>
</comment>
<feature type="transmembrane region" description="Helical" evidence="1">
    <location>
        <begin position="141"/>
        <end position="160"/>
    </location>
</feature>
<feature type="transmembrane region" description="Helical" evidence="1">
    <location>
        <begin position="12"/>
        <end position="36"/>
    </location>
</feature>
<dbReference type="Proteomes" id="UP000580891">
    <property type="component" value="Unassembled WGS sequence"/>
</dbReference>
<feature type="transmembrane region" description="Helical" evidence="1">
    <location>
        <begin position="84"/>
        <end position="104"/>
    </location>
</feature>
<feature type="transmembrane region" description="Helical" evidence="1">
    <location>
        <begin position="111"/>
        <end position="129"/>
    </location>
</feature>
<keyword evidence="1" id="KW-0472">Membrane</keyword>
<evidence type="ECO:0008006" key="4">
    <source>
        <dbReference type="Google" id="ProtNLM"/>
    </source>
</evidence>
<evidence type="ECO:0000313" key="3">
    <source>
        <dbReference type="Proteomes" id="UP000580891"/>
    </source>
</evidence>
<dbReference type="Pfam" id="PF14154">
    <property type="entry name" value="DUF4306"/>
    <property type="match status" value="1"/>
</dbReference>
<keyword evidence="3" id="KW-1185">Reference proteome</keyword>
<keyword evidence="1" id="KW-0812">Transmembrane</keyword>
<name>A0A7V9YYA3_9BACL</name>
<dbReference type="EMBL" id="JACDUU010000001">
    <property type="protein sequence ID" value="MBA2870555.1"/>
    <property type="molecule type" value="Genomic_DNA"/>
</dbReference>
<gene>
    <name evidence="2" type="ORF">HNQ85_000813</name>
</gene>
<protein>
    <recommendedName>
        <fullName evidence="4">DUF4306 domain-containing protein</fullName>
    </recommendedName>
</protein>
<dbReference type="InterPro" id="IPR025440">
    <property type="entry name" value="DUF4306"/>
</dbReference>
<dbReference type="RefSeq" id="WP_220129078.1">
    <property type="nucleotide sequence ID" value="NZ_JACDUU010000001.1"/>
</dbReference>
<reference evidence="2 3" key="1">
    <citation type="submission" date="2020-07" db="EMBL/GenBank/DDBJ databases">
        <title>Genomic Encyclopedia of Type Strains, Phase IV (KMG-IV): sequencing the most valuable type-strain genomes for metagenomic binning, comparative biology and taxonomic classification.</title>
        <authorList>
            <person name="Goeker M."/>
        </authorList>
    </citation>
    <scope>NUCLEOTIDE SEQUENCE [LARGE SCALE GENOMIC DNA]</scope>
    <source>
        <strain evidence="2 3">DSM 25220</strain>
    </source>
</reference>